<evidence type="ECO:0000256" key="3">
    <source>
        <dbReference type="ARBA" id="ARBA00022989"/>
    </source>
</evidence>
<dbReference type="InterPro" id="IPR002870">
    <property type="entry name" value="Peptidase_M12B_N"/>
</dbReference>
<evidence type="ECO:0000256" key="5">
    <source>
        <dbReference type="ARBA" id="ARBA00023157"/>
    </source>
</evidence>
<sequence>MALMTALTTPGKPSVKSRHAVTVVIPSLHHNRRNAGAEATASGPTGSLSPMQLQESGPSLVKPSQTLSFTCTVSGFSLTNNGVGWVRQAPQKGLELVQLQESGPELIKSSQTLSLTCAGSGYSITSDYVLAPVQCSPDRPSWRYISTEVVIPRKELHQGKGAQVLGWLSYSLRFGGQRHVIHMRRKRLFWPGYLMMTQDDQGVLQTDHPFVPEDCYYFGYLEEIPFSMVTINTCYGGLQGYMKLDDLAYEISPLKHSRKFEHTLSQMVADASTMGPMPRLGYEEERDPLLSPANITAAPRMSSKLYMFHEALMKGLCQSTNAFYRTANNVSETVQYMVDVGNIIDAVYRGLETRFYISVMHIYNVRDPVSTASLRPRSAYFQFYSRTLFPAFHPHTAVVFSTAEPPDGVYVPGLYSFCRSGGLVPIATSGKNTLTVALYVCFLIGRSIGLYYDYPDCVCQRRTTCIMNGYQSLTDAFSNCSYGHLQHIVSRDISSCMFHPEPVYYNKSMTHERCGNKEVENEEQCDCGSFKECYSNPCCDNLCSFTEASICDADTCCTNCTFSKPGTLCRPIRSMCDLPEYCRGISKTCPRDVFMQDGTPCGEEGYCFKGTCTDRSVHCKEIFGRGALNAPDQCYTINRKAYRFGFCRRTSWSVRFIACSQQDQLCGRLQCTNVSFLPPLQEHVGFHQTHTLEALCFGLDLHRGQGAVDYGQVKNGALCAPGKYCLNTFCNGSVSKMEYTCFPQKCNSRGVCNSEDNCHCHLGWAPPFCENTGDGGSEDSGPPPRLFRLVPYDETILVYVRLVFGRLYALIAAVLFGVATNVKTIHTSKIKEETVHPV</sequence>
<dbReference type="SUPFAM" id="SSF55486">
    <property type="entry name" value="Metalloproteases ('zincins'), catalytic domain"/>
    <property type="match status" value="1"/>
</dbReference>
<feature type="disulfide bond" evidence="6">
    <location>
        <begin position="569"/>
        <end position="589"/>
    </location>
</feature>
<dbReference type="FunFam" id="4.10.70.10:FF:000001">
    <property type="entry name" value="Disintegrin and metalloproteinase domain-containing protein 22"/>
    <property type="match status" value="1"/>
</dbReference>
<dbReference type="InterPro" id="IPR006586">
    <property type="entry name" value="ADAM_Cys-rich"/>
</dbReference>
<feature type="domain" description="Disintegrin" evidence="11">
    <location>
        <begin position="511"/>
        <end position="597"/>
    </location>
</feature>
<evidence type="ECO:0000256" key="1">
    <source>
        <dbReference type="ARBA" id="ARBA00004167"/>
    </source>
</evidence>
<evidence type="ECO:0000256" key="4">
    <source>
        <dbReference type="ARBA" id="ARBA00023136"/>
    </source>
</evidence>
<dbReference type="PROSITE" id="PS50026">
    <property type="entry name" value="EGF_3"/>
    <property type="match status" value="1"/>
</dbReference>
<dbReference type="GO" id="GO:0006508">
    <property type="term" value="P:proteolysis"/>
    <property type="evidence" value="ECO:0007669"/>
    <property type="project" value="InterPro"/>
</dbReference>
<dbReference type="Pfam" id="PF01562">
    <property type="entry name" value="Pep_M12B_propep"/>
    <property type="match status" value="1"/>
</dbReference>
<dbReference type="SUPFAM" id="SSF57552">
    <property type="entry name" value="Blood coagulation inhibitor (disintegrin)"/>
    <property type="match status" value="1"/>
</dbReference>
<dbReference type="Pfam" id="PF01421">
    <property type="entry name" value="Reprolysin"/>
    <property type="match status" value="1"/>
</dbReference>
<keyword evidence="3 9" id="KW-1133">Transmembrane helix</keyword>
<evidence type="ECO:0000256" key="2">
    <source>
        <dbReference type="ARBA" id="ARBA00022692"/>
    </source>
</evidence>
<dbReference type="Gene3D" id="3.40.390.10">
    <property type="entry name" value="Collagenase (Catalytic Domain)"/>
    <property type="match status" value="1"/>
</dbReference>
<comment type="caution">
    <text evidence="7">Lacks conserved residue(s) required for the propagation of feature annotation.</text>
</comment>
<evidence type="ECO:0000313" key="15">
    <source>
        <dbReference type="Proteomes" id="UP000322234"/>
    </source>
</evidence>
<dbReference type="SMART" id="SM00608">
    <property type="entry name" value="ACR"/>
    <property type="match status" value="1"/>
</dbReference>
<dbReference type="AlphaFoldDB" id="A0A6B0SBK6"/>
<evidence type="ECO:0000313" key="14">
    <source>
        <dbReference type="EMBL" id="MXQ99350.1"/>
    </source>
</evidence>
<dbReference type="PANTHER" id="PTHR11905:SF140">
    <property type="entry name" value="A DISINTEGRIN AND METALLOPEPTIDASE DOMAIN 6-RELATED"/>
    <property type="match status" value="1"/>
</dbReference>
<evidence type="ECO:0000259" key="11">
    <source>
        <dbReference type="PROSITE" id="PS50214"/>
    </source>
</evidence>
<keyword evidence="5 7" id="KW-1015">Disulfide bond</keyword>
<evidence type="ECO:0000256" key="9">
    <source>
        <dbReference type="SAM" id="Phobius"/>
    </source>
</evidence>
<reference evidence="14" key="1">
    <citation type="submission" date="2019-10" db="EMBL/GenBank/DDBJ databases">
        <title>The sequence and de novo assembly of the wild yak genome.</title>
        <authorList>
            <person name="Liu Y."/>
        </authorList>
    </citation>
    <scope>NUCLEOTIDE SEQUENCE [LARGE SCALE GENOMIC DNA]</scope>
    <source>
        <strain evidence="14">WY2019</strain>
    </source>
</reference>
<dbReference type="PROSITE" id="PS50214">
    <property type="entry name" value="DISINTEGRIN_2"/>
    <property type="match status" value="1"/>
</dbReference>
<feature type="transmembrane region" description="Helical" evidence="9">
    <location>
        <begin position="796"/>
        <end position="819"/>
    </location>
</feature>
<dbReference type="Pfam" id="PF00200">
    <property type="entry name" value="Disintegrin"/>
    <property type="match status" value="1"/>
</dbReference>
<dbReference type="Gene3D" id="4.10.70.10">
    <property type="entry name" value="Disintegrin domain"/>
    <property type="match status" value="1"/>
</dbReference>
<dbReference type="PRINTS" id="PR00289">
    <property type="entry name" value="DISINTEGRIN"/>
</dbReference>
<dbReference type="PROSITE" id="PS01186">
    <property type="entry name" value="EGF_2"/>
    <property type="match status" value="1"/>
</dbReference>
<dbReference type="InterPro" id="IPR024079">
    <property type="entry name" value="MetalloPept_cat_dom_sf"/>
</dbReference>
<feature type="domain" description="Ig-like" evidence="13">
    <location>
        <begin position="44"/>
        <end position="117"/>
    </location>
</feature>
<keyword evidence="7" id="KW-0245">EGF-like domain</keyword>
<dbReference type="InterPro" id="IPR000742">
    <property type="entry name" value="EGF"/>
</dbReference>
<dbReference type="Pfam" id="PF08516">
    <property type="entry name" value="ADAM_CR"/>
    <property type="match status" value="1"/>
</dbReference>
<organism evidence="14 15">
    <name type="scientific">Bos mutus</name>
    <name type="common">wild yak</name>
    <dbReference type="NCBI Taxonomy" id="72004"/>
    <lineage>
        <taxon>Eukaryota</taxon>
        <taxon>Metazoa</taxon>
        <taxon>Chordata</taxon>
        <taxon>Craniata</taxon>
        <taxon>Vertebrata</taxon>
        <taxon>Euteleostomi</taxon>
        <taxon>Mammalia</taxon>
        <taxon>Eutheria</taxon>
        <taxon>Laurasiatheria</taxon>
        <taxon>Artiodactyla</taxon>
        <taxon>Ruminantia</taxon>
        <taxon>Pecora</taxon>
        <taxon>Bovidae</taxon>
        <taxon>Bovinae</taxon>
        <taxon>Bos</taxon>
    </lineage>
</organism>
<evidence type="ECO:0008006" key="16">
    <source>
        <dbReference type="Google" id="ProtNLM"/>
    </source>
</evidence>
<feature type="domain" description="Peptidase M12B" evidence="12">
    <location>
        <begin position="323"/>
        <end position="501"/>
    </location>
</feature>
<evidence type="ECO:0000259" key="13">
    <source>
        <dbReference type="PROSITE" id="PS50835"/>
    </source>
</evidence>
<evidence type="ECO:0000259" key="10">
    <source>
        <dbReference type="PROSITE" id="PS50026"/>
    </source>
</evidence>
<dbReference type="EMBL" id="VBQZ03000420">
    <property type="protein sequence ID" value="MXQ99350.1"/>
    <property type="molecule type" value="Genomic_DNA"/>
</dbReference>
<dbReference type="PANTHER" id="PTHR11905">
    <property type="entry name" value="ADAM A DISINTEGRIN AND METALLOPROTEASE DOMAIN"/>
    <property type="match status" value="1"/>
</dbReference>
<dbReference type="PROSITE" id="PS50835">
    <property type="entry name" value="IG_LIKE"/>
    <property type="match status" value="1"/>
</dbReference>
<feature type="region of interest" description="Disordered" evidence="8">
    <location>
        <begin position="26"/>
        <end position="59"/>
    </location>
</feature>
<keyword evidence="15" id="KW-1185">Reference proteome</keyword>
<keyword evidence="4 9" id="KW-0472">Membrane</keyword>
<dbReference type="GO" id="GO:1990913">
    <property type="term" value="C:sperm head plasma membrane"/>
    <property type="evidence" value="ECO:0007669"/>
    <property type="project" value="TreeGrafter"/>
</dbReference>
<comment type="subcellular location">
    <subcellularLocation>
        <location evidence="1">Membrane</location>
        <topology evidence="1">Single-pass membrane protein</topology>
    </subcellularLocation>
</comment>
<proteinExistence type="predicted"/>
<name>A0A6B0SBK6_9CETA</name>
<gene>
    <name evidence="14" type="ORF">E5288_WYG018226</name>
</gene>
<dbReference type="InterPro" id="IPR013783">
    <property type="entry name" value="Ig-like_fold"/>
</dbReference>
<dbReference type="SMART" id="SM00050">
    <property type="entry name" value="DISIN"/>
    <property type="match status" value="1"/>
</dbReference>
<dbReference type="CDD" id="cd04269">
    <property type="entry name" value="ZnMc_adamalysin_II_like"/>
    <property type="match status" value="1"/>
</dbReference>
<dbReference type="GO" id="GO:0008584">
    <property type="term" value="P:male gonad development"/>
    <property type="evidence" value="ECO:0007669"/>
    <property type="project" value="TreeGrafter"/>
</dbReference>
<feature type="domain" description="EGF-like" evidence="10">
    <location>
        <begin position="737"/>
        <end position="770"/>
    </location>
</feature>
<dbReference type="InterPro" id="IPR007110">
    <property type="entry name" value="Ig-like_dom"/>
</dbReference>
<evidence type="ECO:0000259" key="12">
    <source>
        <dbReference type="PROSITE" id="PS50215"/>
    </source>
</evidence>
<keyword evidence="2 9" id="KW-0812">Transmembrane</keyword>
<dbReference type="InterPro" id="IPR036436">
    <property type="entry name" value="Disintegrin_dom_sf"/>
</dbReference>
<comment type="caution">
    <text evidence="14">The sequence shown here is derived from an EMBL/GenBank/DDBJ whole genome shotgun (WGS) entry which is preliminary data.</text>
</comment>
<dbReference type="Gene3D" id="2.60.40.10">
    <property type="entry name" value="Immunoglobulins"/>
    <property type="match status" value="1"/>
</dbReference>
<feature type="disulfide bond" evidence="7">
    <location>
        <begin position="760"/>
        <end position="769"/>
    </location>
</feature>
<feature type="compositionally biased region" description="Polar residues" evidence="8">
    <location>
        <begin position="42"/>
        <end position="59"/>
    </location>
</feature>
<dbReference type="Proteomes" id="UP000322234">
    <property type="component" value="Unassembled WGS sequence"/>
</dbReference>
<protein>
    <recommendedName>
        <fullName evidence="16">Disintegrin and metalloproteinase domain-containing protein 20</fullName>
    </recommendedName>
</protein>
<evidence type="ECO:0000256" key="6">
    <source>
        <dbReference type="PROSITE-ProRule" id="PRU00068"/>
    </source>
</evidence>
<dbReference type="SUPFAM" id="SSF48726">
    <property type="entry name" value="Immunoglobulin"/>
    <property type="match status" value="2"/>
</dbReference>
<dbReference type="InterPro" id="IPR034027">
    <property type="entry name" value="Reprolysin_adamalysin"/>
</dbReference>
<dbReference type="PROSITE" id="PS50215">
    <property type="entry name" value="ADAM_MEPRO"/>
    <property type="match status" value="1"/>
</dbReference>
<dbReference type="InterPro" id="IPR001762">
    <property type="entry name" value="Disintegrin_dom"/>
</dbReference>
<dbReference type="GO" id="GO:0009897">
    <property type="term" value="C:external side of plasma membrane"/>
    <property type="evidence" value="ECO:0007669"/>
    <property type="project" value="TreeGrafter"/>
</dbReference>
<evidence type="ECO:0000256" key="7">
    <source>
        <dbReference type="PROSITE-ProRule" id="PRU00076"/>
    </source>
</evidence>
<evidence type="ECO:0000256" key="8">
    <source>
        <dbReference type="SAM" id="MobiDB-lite"/>
    </source>
</evidence>
<dbReference type="InterPro" id="IPR001590">
    <property type="entry name" value="Peptidase_M12B"/>
</dbReference>
<dbReference type="InterPro" id="IPR036179">
    <property type="entry name" value="Ig-like_dom_sf"/>
</dbReference>
<accession>A0A6B0SBK6</accession>
<dbReference type="GO" id="GO:0004222">
    <property type="term" value="F:metalloendopeptidase activity"/>
    <property type="evidence" value="ECO:0007669"/>
    <property type="project" value="InterPro"/>
</dbReference>